<dbReference type="InterPro" id="IPR005302">
    <property type="entry name" value="MoCF_Sase_C"/>
</dbReference>
<dbReference type="SUPFAM" id="SSF50800">
    <property type="entry name" value="PK beta-barrel domain-like"/>
    <property type="match status" value="1"/>
</dbReference>
<feature type="region of interest" description="Disordered" evidence="3">
    <location>
        <begin position="1"/>
        <end position="23"/>
    </location>
</feature>
<reference evidence="6 7" key="1">
    <citation type="journal article" date="2024" name="Front Chem Biol">
        <title>Unveiling the potential of Daldinia eschscholtzii MFLUCC 19-0629 through bioactivity and bioinformatics studies for enhanced sustainable agriculture production.</title>
        <authorList>
            <person name="Brooks S."/>
            <person name="Weaver J.A."/>
            <person name="Klomchit A."/>
            <person name="Alharthi S.A."/>
            <person name="Onlamun T."/>
            <person name="Nurani R."/>
            <person name="Vong T.K."/>
            <person name="Alberti F."/>
            <person name="Greco C."/>
        </authorList>
    </citation>
    <scope>NUCLEOTIDE SEQUENCE [LARGE SCALE GENOMIC DNA]</scope>
    <source>
        <strain evidence="6">MFLUCC 19-0629</strain>
    </source>
</reference>
<evidence type="ECO:0000256" key="1">
    <source>
        <dbReference type="ARBA" id="ARBA00022714"/>
    </source>
</evidence>
<dbReference type="InterPro" id="IPR036010">
    <property type="entry name" value="2Fe-2S_ferredoxin-like_sf"/>
</dbReference>
<feature type="domain" description="FAD-binding FR-type" evidence="5">
    <location>
        <begin position="270"/>
        <end position="374"/>
    </location>
</feature>
<keyword evidence="1" id="KW-0479">Metal-binding</keyword>
<dbReference type="InterPro" id="IPR017938">
    <property type="entry name" value="Riboflavin_synthase-like_b-brl"/>
</dbReference>
<dbReference type="InterPro" id="IPR052353">
    <property type="entry name" value="Benzoxazolinone_Detox_Enz"/>
</dbReference>
<dbReference type="SUPFAM" id="SSF52343">
    <property type="entry name" value="Ferredoxin reductase-like, C-terminal NADP-linked domain"/>
    <property type="match status" value="1"/>
</dbReference>
<dbReference type="SUPFAM" id="SSF63380">
    <property type="entry name" value="Riboflavin synthase domain-like"/>
    <property type="match status" value="1"/>
</dbReference>
<comment type="caution">
    <text evidence="6">The sequence shown here is derived from an EMBL/GenBank/DDBJ whole genome shotgun (WGS) entry which is preliminary data.</text>
</comment>
<dbReference type="Proteomes" id="UP001369815">
    <property type="component" value="Unassembled WGS sequence"/>
</dbReference>
<sequence>MPARTDDHFDSPVPESNSSPPSSQFTVVAVSRSRPATHDIHSQPTITAIVRSPSTTPLVLTPENGIEGHKSAVHDAQVYAFFAHHYDYWTSRLNIERSEWNWAFWGENLTLRAPEGIDEWSIHLGDRWVFSSPDDDTNDGRQGDEKEGVILEVVGGRSPCSRLAWRCGQPASWLAEVAKSGFCGVYLKVVRGGSIAPGATARIIPTDEENTVPAASIAQCVFSPVTDPATRTLAQRILRVPNLQKMNRLVIARKLGMIEDNEAAGKNRWAGWRSLRVDKVVDESATIKSFYLTAADGKPLASYIPGQFLTVKLPSGDIRRWSISSWSPSSSTSIPPFYRITVKKGPTASLYLHSHISPGDTILARSPSGSFVPDLSRDFPPRQIYISAGIGMTPILSMLQAHFSHPALKRAPAILIHVARNGKENTSHFKSELLDFSLFRMITFYTAPIAGVDVQGRDFDHEGRPTFDFFSTLLSQPYFIDPLNITPIELAGNISNAYICGPPSFVDTMRDYLQRCKVPPPLIRYETFSSGSLKIDDLSVSTADGTELPEESVVKFRAKEVKWKKAEALSLLELLERDGEGEQPESACRAGDCGTCEAKILRGEARVSKNAGKEAKEASGKAGTMIRTCCSFPASKLLELEF</sequence>
<dbReference type="Gene3D" id="2.40.33.20">
    <property type="entry name" value="PK beta-barrel domain-like"/>
    <property type="match status" value="1"/>
</dbReference>
<accession>A0AAX6MKP1</accession>
<gene>
    <name evidence="6" type="ORF">Daesc_005045</name>
</gene>
<dbReference type="GO" id="GO:0016491">
    <property type="term" value="F:oxidoreductase activity"/>
    <property type="evidence" value="ECO:0007669"/>
    <property type="project" value="InterPro"/>
</dbReference>
<dbReference type="InterPro" id="IPR017927">
    <property type="entry name" value="FAD-bd_FR_type"/>
</dbReference>
<feature type="compositionally biased region" description="Basic and acidic residues" evidence="3">
    <location>
        <begin position="1"/>
        <end position="10"/>
    </location>
</feature>
<dbReference type="Pfam" id="PF00111">
    <property type="entry name" value="Fer2"/>
    <property type="match status" value="1"/>
</dbReference>
<dbReference type="InterPro" id="IPR001041">
    <property type="entry name" value="2Fe-2S_ferredoxin-type"/>
</dbReference>
<evidence type="ECO:0000313" key="6">
    <source>
        <dbReference type="EMBL" id="KAK6952751.1"/>
    </source>
</evidence>
<dbReference type="CDD" id="cd00207">
    <property type="entry name" value="fer2"/>
    <property type="match status" value="1"/>
</dbReference>
<dbReference type="GO" id="GO:0030151">
    <property type="term" value="F:molybdenum ion binding"/>
    <property type="evidence" value="ECO:0007669"/>
    <property type="project" value="InterPro"/>
</dbReference>
<dbReference type="AlphaFoldDB" id="A0AAX6MKP1"/>
<dbReference type="Pfam" id="PF03473">
    <property type="entry name" value="MOSC"/>
    <property type="match status" value="1"/>
</dbReference>
<keyword evidence="1" id="KW-0001">2Fe-2S</keyword>
<evidence type="ECO:0000259" key="5">
    <source>
        <dbReference type="PROSITE" id="PS51384"/>
    </source>
</evidence>
<dbReference type="PANTHER" id="PTHR30212">
    <property type="entry name" value="PROTEIN YIIM"/>
    <property type="match status" value="1"/>
</dbReference>
<dbReference type="PROSITE" id="PS00197">
    <property type="entry name" value="2FE2S_FER_1"/>
    <property type="match status" value="1"/>
</dbReference>
<evidence type="ECO:0000259" key="4">
    <source>
        <dbReference type="PROSITE" id="PS51340"/>
    </source>
</evidence>
<keyword evidence="7" id="KW-1185">Reference proteome</keyword>
<dbReference type="PANTHER" id="PTHR30212:SF2">
    <property type="entry name" value="PROTEIN YIIM"/>
    <property type="match status" value="1"/>
</dbReference>
<dbReference type="Gene3D" id="3.40.50.80">
    <property type="entry name" value="Nucleotide-binding domain of ferredoxin-NADP reductase (FNR) module"/>
    <property type="match status" value="1"/>
</dbReference>
<evidence type="ECO:0000256" key="2">
    <source>
        <dbReference type="ARBA" id="ARBA00023014"/>
    </source>
</evidence>
<dbReference type="PROSITE" id="PS51340">
    <property type="entry name" value="MOSC"/>
    <property type="match status" value="1"/>
</dbReference>
<name>A0AAX6MKP1_9PEZI</name>
<keyword evidence="1" id="KW-0408">Iron</keyword>
<organism evidence="6 7">
    <name type="scientific">Daldinia eschscholtzii</name>
    <dbReference type="NCBI Taxonomy" id="292717"/>
    <lineage>
        <taxon>Eukaryota</taxon>
        <taxon>Fungi</taxon>
        <taxon>Dikarya</taxon>
        <taxon>Ascomycota</taxon>
        <taxon>Pezizomycotina</taxon>
        <taxon>Sordariomycetes</taxon>
        <taxon>Xylariomycetidae</taxon>
        <taxon>Xylariales</taxon>
        <taxon>Hypoxylaceae</taxon>
        <taxon>Daldinia</taxon>
    </lineage>
</organism>
<dbReference type="Gene3D" id="3.10.20.30">
    <property type="match status" value="1"/>
</dbReference>
<dbReference type="GO" id="GO:0051537">
    <property type="term" value="F:2 iron, 2 sulfur cluster binding"/>
    <property type="evidence" value="ECO:0007669"/>
    <property type="project" value="UniProtKB-KW"/>
</dbReference>
<dbReference type="PROSITE" id="PS51384">
    <property type="entry name" value="FAD_FR"/>
    <property type="match status" value="1"/>
</dbReference>
<dbReference type="EMBL" id="JBANMG010000005">
    <property type="protein sequence ID" value="KAK6952751.1"/>
    <property type="molecule type" value="Genomic_DNA"/>
</dbReference>
<evidence type="ECO:0000256" key="3">
    <source>
        <dbReference type="SAM" id="MobiDB-lite"/>
    </source>
</evidence>
<keyword evidence="2" id="KW-0411">Iron-sulfur</keyword>
<dbReference type="GO" id="GO:0030170">
    <property type="term" value="F:pyridoxal phosphate binding"/>
    <property type="evidence" value="ECO:0007669"/>
    <property type="project" value="InterPro"/>
</dbReference>
<feature type="compositionally biased region" description="Low complexity" evidence="3">
    <location>
        <begin position="11"/>
        <end position="23"/>
    </location>
</feature>
<feature type="domain" description="MOSC" evidence="4">
    <location>
        <begin position="52"/>
        <end position="204"/>
    </location>
</feature>
<dbReference type="Gene3D" id="2.40.30.10">
    <property type="entry name" value="Translation factors"/>
    <property type="match status" value="1"/>
</dbReference>
<dbReference type="InterPro" id="IPR011037">
    <property type="entry name" value="Pyrv_Knase-like_insert_dom_sf"/>
</dbReference>
<dbReference type="SUPFAM" id="SSF54292">
    <property type="entry name" value="2Fe-2S ferredoxin-like"/>
    <property type="match status" value="1"/>
</dbReference>
<dbReference type="InterPro" id="IPR006058">
    <property type="entry name" value="2Fe2S_fd_BS"/>
</dbReference>
<protein>
    <submittedName>
        <fullName evidence="6">Uncharacterized protein</fullName>
    </submittedName>
</protein>
<evidence type="ECO:0000313" key="7">
    <source>
        <dbReference type="Proteomes" id="UP001369815"/>
    </source>
</evidence>
<dbReference type="InterPro" id="IPR012675">
    <property type="entry name" value="Beta-grasp_dom_sf"/>
</dbReference>
<proteinExistence type="predicted"/>
<dbReference type="InterPro" id="IPR039261">
    <property type="entry name" value="FNR_nucleotide-bd"/>
</dbReference>